<evidence type="ECO:0000313" key="1">
    <source>
        <dbReference type="EMBL" id="CAH2100753.1"/>
    </source>
</evidence>
<accession>A0AAU9UNM5</accession>
<organism evidence="1 2">
    <name type="scientific">Euphydryas editha</name>
    <name type="common">Edith's checkerspot</name>
    <dbReference type="NCBI Taxonomy" id="104508"/>
    <lineage>
        <taxon>Eukaryota</taxon>
        <taxon>Metazoa</taxon>
        <taxon>Ecdysozoa</taxon>
        <taxon>Arthropoda</taxon>
        <taxon>Hexapoda</taxon>
        <taxon>Insecta</taxon>
        <taxon>Pterygota</taxon>
        <taxon>Neoptera</taxon>
        <taxon>Endopterygota</taxon>
        <taxon>Lepidoptera</taxon>
        <taxon>Glossata</taxon>
        <taxon>Ditrysia</taxon>
        <taxon>Papilionoidea</taxon>
        <taxon>Nymphalidae</taxon>
        <taxon>Nymphalinae</taxon>
        <taxon>Euphydryas</taxon>
    </lineage>
</organism>
<name>A0AAU9UNM5_EUPED</name>
<dbReference type="Gene3D" id="3.30.420.10">
    <property type="entry name" value="Ribonuclease H-like superfamily/Ribonuclease H"/>
    <property type="match status" value="1"/>
</dbReference>
<dbReference type="InterPro" id="IPR036397">
    <property type="entry name" value="RNaseH_sf"/>
</dbReference>
<dbReference type="PANTHER" id="PTHR47326:SF1">
    <property type="entry name" value="HTH PSQ-TYPE DOMAIN-CONTAINING PROTEIN"/>
    <property type="match status" value="1"/>
</dbReference>
<keyword evidence="2" id="KW-1185">Reference proteome</keyword>
<evidence type="ECO:0008006" key="3">
    <source>
        <dbReference type="Google" id="ProtNLM"/>
    </source>
</evidence>
<gene>
    <name evidence="1" type="ORF">EEDITHA_LOCUS15579</name>
</gene>
<comment type="caution">
    <text evidence="1">The sequence shown here is derived from an EMBL/GenBank/DDBJ whole genome shotgun (WGS) entry which is preliminary data.</text>
</comment>
<dbReference type="GO" id="GO:0003676">
    <property type="term" value="F:nucleic acid binding"/>
    <property type="evidence" value="ECO:0007669"/>
    <property type="project" value="InterPro"/>
</dbReference>
<sequence>MAGIDGLKSFRKRHNELSLRKPETCGFARATAFDKDTVNVFFDNLQEVYNGRSSFADGAPPGSLGLATSSGWMNSELFITTMKHFIKHTSSSMENPSLLIMDNHESHLSIEALDLAKENGVTILTLKRSTGTHQRRFSVNVWMGIIHTYLIDPVFFPNNLNGFTYEDFLQNHFINYLEYIPLETRTEMVFQHDGCPAHICLDVS</sequence>
<dbReference type="Proteomes" id="UP001153954">
    <property type="component" value="Unassembled WGS sequence"/>
</dbReference>
<reference evidence="1" key="1">
    <citation type="submission" date="2022-03" db="EMBL/GenBank/DDBJ databases">
        <authorList>
            <person name="Tunstrom K."/>
        </authorList>
    </citation>
    <scope>NUCLEOTIDE SEQUENCE</scope>
</reference>
<dbReference type="AlphaFoldDB" id="A0AAU9UNM5"/>
<evidence type="ECO:0000313" key="2">
    <source>
        <dbReference type="Proteomes" id="UP001153954"/>
    </source>
</evidence>
<dbReference type="EMBL" id="CAKOGL010000023">
    <property type="protein sequence ID" value="CAH2100753.1"/>
    <property type="molecule type" value="Genomic_DNA"/>
</dbReference>
<dbReference type="PANTHER" id="PTHR47326">
    <property type="entry name" value="TRANSPOSABLE ELEMENT TC3 TRANSPOSASE-LIKE PROTEIN"/>
    <property type="match status" value="1"/>
</dbReference>
<proteinExistence type="predicted"/>
<protein>
    <recommendedName>
        <fullName evidence="3">Transposase</fullName>
    </recommendedName>
</protein>